<sequence>MDLSQSTTSKTHRSSLSAEDLHGIERYNRIDYNFLTRATPLNALNGRTYGITGIYNNNQAPRIYRTPGSTITQTGETKSSLTSLGQRTNPRIGSTCENGTHSLQQISEETPESTADDRIDALAKCVSLLMILLAIGINDFVYKAIMPLLARFYGDRNVFSLETYAGGEQGTNFTKFTNNSGDCLDLLNELTKVSIVSPNPNQLSAVIQYNQLADLANGSVHVYIFFAPKLDDYRKENFPVSPSAVVKINVQQPVKEIASQIIQHCLWILVMTDREFTQGVWNEVKDADSMKCTTI</sequence>
<feature type="compositionally biased region" description="Polar residues" evidence="1">
    <location>
        <begin position="67"/>
        <end position="98"/>
    </location>
</feature>
<name>A0A0M3K2I8_ANISI</name>
<dbReference type="Proteomes" id="UP000267096">
    <property type="component" value="Unassembled WGS sequence"/>
</dbReference>
<reference evidence="2 3" key="2">
    <citation type="submission" date="2018-11" db="EMBL/GenBank/DDBJ databases">
        <authorList>
            <consortium name="Pathogen Informatics"/>
        </authorList>
    </citation>
    <scope>NUCLEOTIDE SEQUENCE [LARGE SCALE GENOMIC DNA]</scope>
</reference>
<proteinExistence type="predicted"/>
<accession>A0A0M3K2I8</accession>
<evidence type="ECO:0000313" key="4">
    <source>
        <dbReference type="WBParaSite" id="ASIM_0001513501-mRNA-1"/>
    </source>
</evidence>
<organism evidence="4">
    <name type="scientific">Anisakis simplex</name>
    <name type="common">Herring worm</name>
    <dbReference type="NCBI Taxonomy" id="6269"/>
    <lineage>
        <taxon>Eukaryota</taxon>
        <taxon>Metazoa</taxon>
        <taxon>Ecdysozoa</taxon>
        <taxon>Nematoda</taxon>
        <taxon>Chromadorea</taxon>
        <taxon>Rhabditida</taxon>
        <taxon>Spirurina</taxon>
        <taxon>Ascaridomorpha</taxon>
        <taxon>Ascaridoidea</taxon>
        <taxon>Anisakidae</taxon>
        <taxon>Anisakis</taxon>
        <taxon>Anisakis simplex complex</taxon>
    </lineage>
</organism>
<dbReference type="AlphaFoldDB" id="A0A0M3K2I8"/>
<protein>
    <submittedName>
        <fullName evidence="2 4">Uncharacterized protein</fullName>
    </submittedName>
</protein>
<evidence type="ECO:0000313" key="3">
    <source>
        <dbReference type="Proteomes" id="UP000267096"/>
    </source>
</evidence>
<gene>
    <name evidence="2" type="ORF">ASIM_LOCUS14545</name>
</gene>
<feature type="region of interest" description="Disordered" evidence="1">
    <location>
        <begin position="66"/>
        <end position="98"/>
    </location>
</feature>
<dbReference type="EMBL" id="UYRR01031807">
    <property type="protein sequence ID" value="VDK52722.1"/>
    <property type="molecule type" value="Genomic_DNA"/>
</dbReference>
<dbReference type="WBParaSite" id="ASIM_0001513501-mRNA-1">
    <property type="protein sequence ID" value="ASIM_0001513501-mRNA-1"/>
    <property type="gene ID" value="ASIM_0001513501"/>
</dbReference>
<reference evidence="4" key="1">
    <citation type="submission" date="2017-02" db="UniProtKB">
        <authorList>
            <consortium name="WormBaseParasite"/>
        </authorList>
    </citation>
    <scope>IDENTIFICATION</scope>
</reference>
<evidence type="ECO:0000313" key="2">
    <source>
        <dbReference type="EMBL" id="VDK52722.1"/>
    </source>
</evidence>
<evidence type="ECO:0000256" key="1">
    <source>
        <dbReference type="SAM" id="MobiDB-lite"/>
    </source>
</evidence>
<keyword evidence="3" id="KW-1185">Reference proteome</keyword>